<dbReference type="EMBL" id="KI517683">
    <property type="protein sequence ID" value="ESQ34603.1"/>
    <property type="molecule type" value="Genomic_DNA"/>
</dbReference>
<dbReference type="OMA" id="IVVLFMM"/>
<dbReference type="Gramene" id="ESQ34603">
    <property type="protein sequence ID" value="ESQ34603"/>
    <property type="gene ID" value="EUTSA_v10009517mg"/>
</dbReference>
<dbReference type="KEGG" id="eus:EUTSA_v10009517mg"/>
<organism evidence="2 3">
    <name type="scientific">Eutrema salsugineum</name>
    <name type="common">Saltwater cress</name>
    <name type="synonym">Sisymbrium salsugineum</name>
    <dbReference type="NCBI Taxonomy" id="72664"/>
    <lineage>
        <taxon>Eukaryota</taxon>
        <taxon>Viridiplantae</taxon>
        <taxon>Streptophyta</taxon>
        <taxon>Embryophyta</taxon>
        <taxon>Tracheophyta</taxon>
        <taxon>Spermatophyta</taxon>
        <taxon>Magnoliopsida</taxon>
        <taxon>eudicotyledons</taxon>
        <taxon>Gunneridae</taxon>
        <taxon>Pentapetalae</taxon>
        <taxon>rosids</taxon>
        <taxon>malvids</taxon>
        <taxon>Brassicales</taxon>
        <taxon>Brassicaceae</taxon>
        <taxon>Eutremeae</taxon>
        <taxon>Eutrema</taxon>
    </lineage>
</organism>
<keyword evidence="3" id="KW-1185">Reference proteome</keyword>
<proteinExistence type="predicted"/>
<sequence length="97" mass="10792">MSTQPLKKICGVLMIIALCVMMFSVQLSYSNTIDVSVKNCIPKCMKVAKNGTPDICEKLCEKLCLESPIGLNYIVPPSDNGHLIRFCRYFGLICDDN</sequence>
<name>V4L4C5_EUTSA</name>
<feature type="chain" id="PRO_5004721334" description="Bifunctional inhibitor/plant lipid transfer protein/seed storage helical domain-containing protein" evidence="1">
    <location>
        <begin position="31"/>
        <end position="97"/>
    </location>
</feature>
<evidence type="ECO:0008006" key="4">
    <source>
        <dbReference type="Google" id="ProtNLM"/>
    </source>
</evidence>
<dbReference type="PANTHER" id="PTHR31710">
    <property type="entry name" value="GB|AAF16529.1-RELATED"/>
    <property type="match status" value="1"/>
</dbReference>
<evidence type="ECO:0000313" key="2">
    <source>
        <dbReference type="EMBL" id="ESQ34603.1"/>
    </source>
</evidence>
<accession>V4L4C5</accession>
<dbReference type="Proteomes" id="UP000030689">
    <property type="component" value="Unassembled WGS sequence"/>
</dbReference>
<evidence type="ECO:0000313" key="3">
    <source>
        <dbReference type="Proteomes" id="UP000030689"/>
    </source>
</evidence>
<dbReference type="PANTHER" id="PTHR31710:SF39">
    <property type="entry name" value="PLANT THIONIN FAMILY PROTEIN"/>
    <property type="match status" value="1"/>
</dbReference>
<dbReference type="AlphaFoldDB" id="V4L4C5"/>
<protein>
    <recommendedName>
        <fullName evidence="4">Bifunctional inhibitor/plant lipid transfer protein/seed storage helical domain-containing protein</fullName>
    </recommendedName>
</protein>
<reference evidence="2 3" key="1">
    <citation type="journal article" date="2013" name="Front. Plant Sci.">
        <title>The Reference Genome of the Halophytic Plant Eutrema salsugineum.</title>
        <authorList>
            <person name="Yang R."/>
            <person name="Jarvis D.E."/>
            <person name="Chen H."/>
            <person name="Beilstein M.A."/>
            <person name="Grimwood J."/>
            <person name="Jenkins J."/>
            <person name="Shu S."/>
            <person name="Prochnik S."/>
            <person name="Xin M."/>
            <person name="Ma C."/>
            <person name="Schmutz J."/>
            <person name="Wing R.A."/>
            <person name="Mitchell-Olds T."/>
            <person name="Schumaker K.S."/>
            <person name="Wang X."/>
        </authorList>
    </citation>
    <scope>NUCLEOTIDE SEQUENCE [LARGE SCALE GENOMIC DNA]</scope>
</reference>
<evidence type="ECO:0000256" key="1">
    <source>
        <dbReference type="SAM" id="SignalP"/>
    </source>
</evidence>
<gene>
    <name evidence="2" type="ORF">EUTSA_v10009517mg</name>
</gene>
<feature type="signal peptide" evidence="1">
    <location>
        <begin position="1"/>
        <end position="30"/>
    </location>
</feature>
<keyword evidence="1" id="KW-0732">Signal</keyword>